<dbReference type="EMBL" id="DS268508">
    <property type="protein sequence ID" value="EFO83240.1"/>
    <property type="molecule type" value="Genomic_DNA"/>
</dbReference>
<dbReference type="PANTHER" id="PTHR31379">
    <property type="entry name" value="F-BOX C PROTEIN-RELATED-RELATED"/>
    <property type="match status" value="1"/>
</dbReference>
<evidence type="ECO:0000313" key="2">
    <source>
        <dbReference type="Proteomes" id="UP000008281"/>
    </source>
</evidence>
<evidence type="ECO:0000313" key="1">
    <source>
        <dbReference type="EMBL" id="EFO83240.1"/>
    </source>
</evidence>
<dbReference type="HOGENOM" id="CLU_1397517_0_0_1"/>
<dbReference type="PANTHER" id="PTHR31379:SF1">
    <property type="entry name" value="F-BOX C PROTEIN-RELATED"/>
    <property type="match status" value="1"/>
</dbReference>
<dbReference type="Proteomes" id="UP000008281">
    <property type="component" value="Unassembled WGS sequence"/>
</dbReference>
<dbReference type="Pfam" id="PF12078">
    <property type="entry name" value="DUF3557"/>
    <property type="match status" value="1"/>
</dbReference>
<dbReference type="FunCoup" id="E3N1F1">
    <property type="interactions" value="1246"/>
</dbReference>
<protein>
    <submittedName>
        <fullName evidence="1">Uncharacterized protein</fullName>
    </submittedName>
</protein>
<keyword evidence="2" id="KW-1185">Reference proteome</keyword>
<organism evidence="2">
    <name type="scientific">Caenorhabditis remanei</name>
    <name type="common">Caenorhabditis vulgaris</name>
    <dbReference type="NCBI Taxonomy" id="31234"/>
    <lineage>
        <taxon>Eukaryota</taxon>
        <taxon>Metazoa</taxon>
        <taxon>Ecdysozoa</taxon>
        <taxon>Nematoda</taxon>
        <taxon>Chromadorea</taxon>
        <taxon>Rhabditida</taxon>
        <taxon>Rhabditina</taxon>
        <taxon>Rhabditomorpha</taxon>
        <taxon>Rhabditoidea</taxon>
        <taxon>Rhabditidae</taxon>
        <taxon>Peloderinae</taxon>
        <taxon>Caenorhabditis</taxon>
    </lineage>
</organism>
<reference evidence="1" key="1">
    <citation type="submission" date="2007-07" db="EMBL/GenBank/DDBJ databases">
        <title>PCAP assembly of the Caenorhabditis remanei genome.</title>
        <authorList>
            <consortium name="The Caenorhabditis remanei Sequencing Consortium"/>
            <person name="Wilson R.K."/>
        </authorList>
    </citation>
    <scope>NUCLEOTIDE SEQUENCE [LARGE SCALE GENOMIC DNA]</scope>
    <source>
        <strain evidence="1">PB4641</strain>
    </source>
</reference>
<sequence>MPVIPVQYESLKTILPYMDPNKRYPTNLVCTVITPSSLPIQQVKIGSSIRAPDFPHAIAREAQILIINNNTNEIDSWTPILLNLTNQGVVLENENRLNPPNNYIDLIENWLQQGRPAGTTFSMGIKNEETVKQCLDILRQRQEILGSSEKQVQLRIDALLMLEVSYEMIKRRERLLRDDESKWWLRLAVVPGRYD</sequence>
<name>E3N1F1_CAERE</name>
<dbReference type="OrthoDB" id="5880734at2759"/>
<gene>
    <name evidence="1" type="ORF">CRE_13595</name>
</gene>
<accession>E3N1F1</accession>
<dbReference type="InParanoid" id="E3N1F1"/>
<dbReference type="InterPro" id="IPR021942">
    <property type="entry name" value="DUF3557"/>
</dbReference>
<proteinExistence type="predicted"/>
<dbReference type="AlphaFoldDB" id="E3N1F1"/>